<dbReference type="EMBL" id="JACHXW010000026">
    <property type="protein sequence ID" value="MBB3155537.1"/>
    <property type="molecule type" value="Genomic_DNA"/>
</dbReference>
<feature type="domain" description="N-acetyltransferase" evidence="1">
    <location>
        <begin position="3"/>
        <end position="148"/>
    </location>
</feature>
<organism evidence="2 3">
    <name type="scientific">Paenibacillus endophyticus</name>
    <dbReference type="NCBI Taxonomy" id="1294268"/>
    <lineage>
        <taxon>Bacteria</taxon>
        <taxon>Bacillati</taxon>
        <taxon>Bacillota</taxon>
        <taxon>Bacilli</taxon>
        <taxon>Bacillales</taxon>
        <taxon>Paenibacillaceae</taxon>
        <taxon>Paenibacillus</taxon>
    </lineage>
</organism>
<comment type="caution">
    <text evidence="2">The sequence shown here is derived from an EMBL/GenBank/DDBJ whole genome shotgun (WGS) entry which is preliminary data.</text>
</comment>
<protein>
    <submittedName>
        <fullName evidence="2">RimJ/RimL family protein N-acetyltransferase</fullName>
    </submittedName>
</protein>
<dbReference type="Proteomes" id="UP000518605">
    <property type="component" value="Unassembled WGS sequence"/>
</dbReference>
<evidence type="ECO:0000313" key="2">
    <source>
        <dbReference type="EMBL" id="MBB3155537.1"/>
    </source>
</evidence>
<sequence length="148" mass="16368">MKIKLQAINMVETSAALGLGDDPKYSMVLQSQIEYYNKVGFNPPWIGYLALSHSNVVGVCSFKGSPTKDKVEIGYFTFPEHERNGYGTLMCAGLVEIALATDPKVIVTARTLPQHNPSTAILNKNGFVRQGTVLDDEDGEVWEWVFVK</sequence>
<keyword evidence="3" id="KW-1185">Reference proteome</keyword>
<dbReference type="Gene3D" id="3.40.630.30">
    <property type="match status" value="1"/>
</dbReference>
<evidence type="ECO:0000313" key="3">
    <source>
        <dbReference type="Proteomes" id="UP000518605"/>
    </source>
</evidence>
<dbReference type="Pfam" id="PF13302">
    <property type="entry name" value="Acetyltransf_3"/>
    <property type="match status" value="1"/>
</dbReference>
<reference evidence="2 3" key="1">
    <citation type="submission" date="2020-08" db="EMBL/GenBank/DDBJ databases">
        <title>Genomic Encyclopedia of Type Strains, Phase III (KMG-III): the genomes of soil and plant-associated and newly described type strains.</title>
        <authorList>
            <person name="Whitman W."/>
        </authorList>
    </citation>
    <scope>NUCLEOTIDE SEQUENCE [LARGE SCALE GENOMIC DNA]</scope>
    <source>
        <strain evidence="2 3">CECT 8234</strain>
    </source>
</reference>
<dbReference type="RefSeq" id="WP_183570321.1">
    <property type="nucleotide sequence ID" value="NZ_CBCSLB010000026.1"/>
</dbReference>
<keyword evidence="2" id="KW-0808">Transferase</keyword>
<evidence type="ECO:0000259" key="1">
    <source>
        <dbReference type="PROSITE" id="PS51186"/>
    </source>
</evidence>
<dbReference type="InterPro" id="IPR016181">
    <property type="entry name" value="Acyl_CoA_acyltransferase"/>
</dbReference>
<dbReference type="SUPFAM" id="SSF55729">
    <property type="entry name" value="Acyl-CoA N-acyltransferases (Nat)"/>
    <property type="match status" value="1"/>
</dbReference>
<gene>
    <name evidence="2" type="ORF">FHS16_005645</name>
</gene>
<dbReference type="PROSITE" id="PS51186">
    <property type="entry name" value="GNAT"/>
    <property type="match status" value="1"/>
</dbReference>
<dbReference type="GO" id="GO:0016747">
    <property type="term" value="F:acyltransferase activity, transferring groups other than amino-acyl groups"/>
    <property type="evidence" value="ECO:0007669"/>
    <property type="project" value="InterPro"/>
</dbReference>
<dbReference type="AlphaFoldDB" id="A0A7W5CD59"/>
<accession>A0A7W5CD59</accession>
<name>A0A7W5CD59_9BACL</name>
<proteinExistence type="predicted"/>
<dbReference type="InterPro" id="IPR000182">
    <property type="entry name" value="GNAT_dom"/>
</dbReference>